<dbReference type="Pfam" id="PF07703">
    <property type="entry name" value="A2M_BRD"/>
    <property type="match status" value="1"/>
</dbReference>
<dbReference type="PANTHER" id="PTHR40094">
    <property type="entry name" value="ALPHA-2-MACROGLOBULIN HOMOLOG"/>
    <property type="match status" value="1"/>
</dbReference>
<dbReference type="PIRSF" id="PIRSF038980">
    <property type="entry name" value="A2M_bac"/>
    <property type="match status" value="1"/>
</dbReference>
<dbReference type="Pfam" id="PF01835">
    <property type="entry name" value="MG2"/>
    <property type="match status" value="1"/>
</dbReference>
<dbReference type="InterPro" id="IPR001599">
    <property type="entry name" value="Macroglobln_a2"/>
</dbReference>
<dbReference type="InterPro" id="IPR008930">
    <property type="entry name" value="Terpenoid_cyclase/PrenylTrfase"/>
</dbReference>
<dbReference type="InterPro" id="IPR021868">
    <property type="entry name" value="Alpha_2_Macroglob_MG3"/>
</dbReference>
<dbReference type="GO" id="GO:0004866">
    <property type="term" value="F:endopeptidase inhibitor activity"/>
    <property type="evidence" value="ECO:0007669"/>
    <property type="project" value="InterPro"/>
</dbReference>
<dbReference type="PROSITE" id="PS50948">
    <property type="entry name" value="PAN"/>
    <property type="match status" value="1"/>
</dbReference>
<dbReference type="InterPro" id="IPR000177">
    <property type="entry name" value="Apple"/>
</dbReference>
<evidence type="ECO:0000313" key="5">
    <source>
        <dbReference type="EMBL" id="VAW11093.1"/>
    </source>
</evidence>
<dbReference type="Pfam" id="PF00024">
    <property type="entry name" value="PAN_1"/>
    <property type="match status" value="1"/>
</dbReference>
<dbReference type="GO" id="GO:0005615">
    <property type="term" value="C:extracellular space"/>
    <property type="evidence" value="ECO:0007669"/>
    <property type="project" value="InterPro"/>
</dbReference>
<keyword evidence="1" id="KW-0732">Signal</keyword>
<dbReference type="InterPro" id="IPR047565">
    <property type="entry name" value="Alpha-macroglob_thiol-ester_cl"/>
</dbReference>
<dbReference type="Pfam" id="PF00207">
    <property type="entry name" value="A2M"/>
    <property type="match status" value="1"/>
</dbReference>
<dbReference type="EMBL" id="UOEM01000028">
    <property type="protein sequence ID" value="VAW11093.1"/>
    <property type="molecule type" value="Genomic_DNA"/>
</dbReference>
<reference evidence="5" key="1">
    <citation type="submission" date="2018-06" db="EMBL/GenBank/DDBJ databases">
        <authorList>
            <person name="Zhirakovskaya E."/>
        </authorList>
    </citation>
    <scope>NUCLEOTIDE SEQUENCE</scope>
</reference>
<dbReference type="CDD" id="cd01100">
    <property type="entry name" value="APPLE_Factor_XI_like"/>
    <property type="match status" value="1"/>
</dbReference>
<accession>A0A3B0T4U7</accession>
<dbReference type="SMART" id="SM01360">
    <property type="entry name" value="A2M"/>
    <property type="match status" value="1"/>
</dbReference>
<dbReference type="InterPro" id="IPR011626">
    <property type="entry name" value="Alpha-macroglobulin_TED"/>
</dbReference>
<dbReference type="SMART" id="SM01419">
    <property type="entry name" value="Thiol-ester_cl"/>
    <property type="match status" value="1"/>
</dbReference>
<dbReference type="InterPro" id="IPR011625">
    <property type="entry name" value="A2M_N_BRD"/>
</dbReference>
<dbReference type="SMART" id="SM00223">
    <property type="entry name" value="APPLE"/>
    <property type="match status" value="1"/>
</dbReference>
<dbReference type="InterPro" id="IPR002890">
    <property type="entry name" value="MG2"/>
</dbReference>
<dbReference type="InterPro" id="IPR041203">
    <property type="entry name" value="Bact_A2M_MG5"/>
</dbReference>
<keyword evidence="3" id="KW-1015">Disulfide bond</keyword>
<dbReference type="Pfam" id="PF21142">
    <property type="entry name" value="A2M_bMG2"/>
    <property type="match status" value="1"/>
</dbReference>
<dbReference type="InterPro" id="IPR019742">
    <property type="entry name" value="MacrogloblnA2_CS"/>
</dbReference>
<dbReference type="Pfam" id="PF17973">
    <property type="entry name" value="bMG10"/>
    <property type="match status" value="1"/>
</dbReference>
<evidence type="ECO:0000256" key="1">
    <source>
        <dbReference type="ARBA" id="ARBA00022729"/>
    </source>
</evidence>
<dbReference type="InterPro" id="IPR003609">
    <property type="entry name" value="Pan_app"/>
</dbReference>
<sequence>MSPFRCSIAKTLLGAFFAVVIASSASAQERRLLIFDDADISGFDYDVEKDVSLDQCRDACLEDSACKAFTFNTAAARCFKKTDPGTLTTFAGAVSGRVVEGAAAPELAPELDLSFLPAGLVKDAKAYARTIAKIENTDTRGELLRQGAAAIAAGDMRAARGAYAAVLAKDMNNTRAWTKLGWVLLSIKPENYNERYRLPEAATSALLNGLPLVRRATDRAYGLRLLASALERRQLWRAAMGALDASLAAHDDDKARADLLRLRQTHGFRMLDYSVDANAASPRACVQFSEDLVAKGTDYADFVTLDGAPAPAITRQMRQICVDGLAHGTRYRITLRQGLPSAMGEVLEKPVELTVYVRDRAPALRFTGSNYVLPRTGAKGIPIVTINTELVTLQITRIGERAMAQVIRNGRFLSQLNSYRAGEIAKTSGQKVWQGEMPVKSKLNAEVVTAFPIDEVLPNPEPGVYVMTARPDRNGPDDWEDQPTQWFIVTDIGLASLAAEDGMHVFARSLATAEPLGGAQLTLIARNNEILGSATSDASGYVRFAPGLARGSDGLEPALIVASLAGGDFAFLDLTDPAFDLSDRGVAGRPAPGPLDVFMVPERGVYRPGETVHLLALMRDDKAMAVTGVPLIFVITRPDGVEYARQRVKSAGVGGHEYNLDLGETVTTGTWTARVYADPKAPSLAEVRFLVEDFVPERLDFTIESPARLAVSGSEIDLAVEGRYLFGAPAADLRLEGEISIAAARDAPAGFAGYSFGLADEEVSATRTPLENLPPTGSDGKAAITVAVPPLPEATGRLQARISLRLAEPGGRAITRSLTLPVAGAGPLIGIKPSFADGQVPEGAMAGFYVRAMGADGLPAALGGASWQLLKLDRRYQWYRLDGSWAYEPITRTRRVADGRLDLGSTGAARISAKVDWGRYRLEITGDGADGPVSSVEFDAGWYVADASTETPDTLEVSLDKATYRPGETARLRLSSRYAGKALITVTAGRLIEMRTVDVPKTGAIVDLEVGEDWGAGAYVTAALYRPMDVDAGRNPARGLGLDWLAVDNSDRTLGVNFVTPDIARPGAPLVLPLTITGLKAGEAARVTVAAVDVGILNLTGYEPPRPSEWYFGQRRLGAEMRDLYGKLINGLQGIRGAIRSGGDGPGLSMTGAPETEKPVSLFSGIVAVGANGSAEVTFELPPFNGTLRLMAMAWSASAVGQGTADLIVRDPVVLTSSLPRFLAPGDSSRLRLDISNLDGPPGEWTLEVQTSGPVAAGDRGQGSFVLDRGGRYAAEIPIAANGAGEAVVTAWLTHADGMEIVRSWDLPVRAAQPPVTRRNLQTLAGNGGQLTLSADLAAEFVAGTSKVSLTVSRGLFTDLPGLLTALDRYPYGCAEQTVSRAMPLLYANQVASEAGLGDDDALRGKVQKAIARVLQYQGSNGSFGLWGPGGNDLWLDAYVTDFLGRARAQGYSVPGTAFSEALDRLENGIAYINDIDGGQNIAYALYVLARNARASIGDLRYYVETRLDEFKSPLAKAQLGGALAQMGDRKRAAIALRAAFAALAEPGDRHTARSDYGSRLRDGAALLTIAAEAKTDIAIPPIVRFVENIRAKAGYTSTQENAWMLLAAYGLMGADDDLRLTIDGADHRGRLTRVFTGESLGEAPVVIKNTSAQALRSIVTVTGVPQTPEPPRADGLTLTRQYFALDGTPIYPATVAQNERLVVVLNLTEENDWPSRLIVADYLPAGFEIENPRLVGGEDAGAFEWVGEVSRPSHTEFRDDRFVASFEEPGGDAGHRVAYLVRVVSTGDFAHPPAVAEDMYRPGIEARTALGRVEVVGPRPR</sequence>
<organism evidence="5">
    <name type="scientific">hydrothermal vent metagenome</name>
    <dbReference type="NCBI Taxonomy" id="652676"/>
    <lineage>
        <taxon>unclassified sequences</taxon>
        <taxon>metagenomes</taxon>
        <taxon>ecological metagenomes</taxon>
    </lineage>
</organism>
<dbReference type="SUPFAM" id="SSF48239">
    <property type="entry name" value="Terpenoid cyclases/Protein prenyltransferases"/>
    <property type="match status" value="1"/>
</dbReference>
<dbReference type="InterPro" id="IPR051802">
    <property type="entry name" value="YfhM-like"/>
</dbReference>
<dbReference type="Pfam" id="PF17972">
    <property type="entry name" value="bMG5"/>
    <property type="match status" value="1"/>
</dbReference>
<dbReference type="InterPro" id="IPR026284">
    <property type="entry name" value="A2MG_proteobact"/>
</dbReference>
<keyword evidence="2" id="KW-0677">Repeat</keyword>
<evidence type="ECO:0000259" key="4">
    <source>
        <dbReference type="PROSITE" id="PS50948"/>
    </source>
</evidence>
<name>A0A3B0T4U7_9ZZZZ</name>
<dbReference type="CDD" id="cd02891">
    <property type="entry name" value="A2M_like"/>
    <property type="match status" value="1"/>
</dbReference>
<dbReference type="GO" id="GO:0006508">
    <property type="term" value="P:proteolysis"/>
    <property type="evidence" value="ECO:0007669"/>
    <property type="project" value="InterPro"/>
</dbReference>
<gene>
    <name evidence="5" type="ORF">MNBD_ALPHA09-993</name>
</gene>
<dbReference type="Gene3D" id="1.50.10.20">
    <property type="match status" value="1"/>
</dbReference>
<proteinExistence type="predicted"/>
<dbReference type="PANTHER" id="PTHR40094:SF1">
    <property type="entry name" value="UBIQUITIN DOMAIN-CONTAINING PROTEIN"/>
    <property type="match status" value="1"/>
</dbReference>
<dbReference type="InterPro" id="IPR049120">
    <property type="entry name" value="A2M_bMG2"/>
</dbReference>
<dbReference type="Gene3D" id="3.50.4.10">
    <property type="entry name" value="Hepatocyte Growth Factor"/>
    <property type="match status" value="1"/>
</dbReference>
<protein>
    <submittedName>
        <fullName evidence="5">PAN domain protein</fullName>
    </submittedName>
</protein>
<dbReference type="InterPro" id="IPR041462">
    <property type="entry name" value="Bact_A2M_MG6"/>
</dbReference>
<evidence type="ECO:0000256" key="3">
    <source>
        <dbReference type="ARBA" id="ARBA00023157"/>
    </source>
</evidence>
<dbReference type="Pfam" id="PF07678">
    <property type="entry name" value="TED_complement"/>
    <property type="match status" value="1"/>
</dbReference>
<dbReference type="SMART" id="SM01359">
    <property type="entry name" value="A2M_N_2"/>
    <property type="match status" value="1"/>
</dbReference>
<dbReference type="Gene3D" id="2.60.40.1930">
    <property type="match status" value="1"/>
</dbReference>
<feature type="domain" description="Apple" evidence="4">
    <location>
        <begin position="27"/>
        <end position="94"/>
    </location>
</feature>
<evidence type="ECO:0000256" key="2">
    <source>
        <dbReference type="ARBA" id="ARBA00022737"/>
    </source>
</evidence>
<dbReference type="InterPro" id="IPR041246">
    <property type="entry name" value="Bact_MG10"/>
</dbReference>
<dbReference type="Pfam" id="PF17962">
    <property type="entry name" value="bMG6"/>
    <property type="match status" value="1"/>
</dbReference>
<dbReference type="PROSITE" id="PS00477">
    <property type="entry name" value="ALPHA_2_MACROGLOBULIN"/>
    <property type="match status" value="1"/>
</dbReference>
<dbReference type="Pfam" id="PF11974">
    <property type="entry name" value="bMG3"/>
    <property type="match status" value="1"/>
</dbReference>